<protein>
    <submittedName>
        <fullName evidence="1">Uncharacterized protein</fullName>
    </submittedName>
</protein>
<dbReference type="InterPro" id="IPR035940">
    <property type="entry name" value="CAP_sf"/>
</dbReference>
<reference evidence="1 2" key="1">
    <citation type="journal article" date="2023" name="Plants (Basel)">
        <title>Bridging the Gap: Combining Genomics and Transcriptomics Approaches to Understand Stylosanthes scabra, an Orphan Legume from the Brazilian Caatinga.</title>
        <authorList>
            <person name="Ferreira-Neto J.R.C."/>
            <person name="da Silva M.D."/>
            <person name="Binneck E."/>
            <person name="de Melo N.F."/>
            <person name="da Silva R.H."/>
            <person name="de Melo A.L.T.M."/>
            <person name="Pandolfi V."/>
            <person name="Bustamante F.O."/>
            <person name="Brasileiro-Vidal A.C."/>
            <person name="Benko-Iseppon A.M."/>
        </authorList>
    </citation>
    <scope>NUCLEOTIDE SEQUENCE [LARGE SCALE GENOMIC DNA]</scope>
    <source>
        <tissue evidence="1">Leaves</tissue>
    </source>
</reference>
<dbReference type="Proteomes" id="UP001341840">
    <property type="component" value="Unassembled WGS sequence"/>
</dbReference>
<evidence type="ECO:0000313" key="2">
    <source>
        <dbReference type="Proteomes" id="UP001341840"/>
    </source>
</evidence>
<evidence type="ECO:0000313" key="1">
    <source>
        <dbReference type="EMBL" id="MED6174605.1"/>
    </source>
</evidence>
<gene>
    <name evidence="1" type="ORF">PIB30_070579</name>
</gene>
<name>A0ABU6VQC7_9FABA</name>
<accession>A0ABU6VQC7</accession>
<proteinExistence type="predicted"/>
<dbReference type="EMBL" id="JASCZI010151832">
    <property type="protein sequence ID" value="MED6174605.1"/>
    <property type="molecule type" value="Genomic_DNA"/>
</dbReference>
<keyword evidence="2" id="KW-1185">Reference proteome</keyword>
<dbReference type="SUPFAM" id="SSF55797">
    <property type="entry name" value="PR-1-like"/>
    <property type="match status" value="1"/>
</dbReference>
<organism evidence="1 2">
    <name type="scientific">Stylosanthes scabra</name>
    <dbReference type="NCBI Taxonomy" id="79078"/>
    <lineage>
        <taxon>Eukaryota</taxon>
        <taxon>Viridiplantae</taxon>
        <taxon>Streptophyta</taxon>
        <taxon>Embryophyta</taxon>
        <taxon>Tracheophyta</taxon>
        <taxon>Spermatophyta</taxon>
        <taxon>Magnoliopsida</taxon>
        <taxon>eudicotyledons</taxon>
        <taxon>Gunneridae</taxon>
        <taxon>Pentapetalae</taxon>
        <taxon>rosids</taxon>
        <taxon>fabids</taxon>
        <taxon>Fabales</taxon>
        <taxon>Fabaceae</taxon>
        <taxon>Papilionoideae</taxon>
        <taxon>50 kb inversion clade</taxon>
        <taxon>dalbergioids sensu lato</taxon>
        <taxon>Dalbergieae</taxon>
        <taxon>Pterocarpus clade</taxon>
        <taxon>Stylosanthes</taxon>
    </lineage>
</organism>
<comment type="caution">
    <text evidence="1">The sequence shown here is derived from an EMBL/GenBank/DDBJ whole genome shotgun (WGS) entry which is preliminary data.</text>
</comment>
<sequence length="200" mass="21860">MKRGGAAPPTRHHPVAEQLLPPSLSPLLTLRLIEGIERLGAMENVGGVAIIFGDHLCRWGSPLHPSGFWSLVIVEVNKLGFINKFCETTLCEEESPEEYLKGINAARASIGVHPLIWDEQLKREAQNFLKRFVRHIRKGKEFIHYSPDYGIIGGTNFGGHGNMTAADAVTSDAISWDLSSLSDLTLVDQCSGGALDTDLT</sequence>